<sequence length="274" mass="32241">MYPLDNCYPLRYVNKAENIIRIRRFDGSYQDVFLPITWDNLEDKLVNENCDYGPIMPPDYQDHYTYAQQHFYISRYISLSRYDGMHIMHCFINGWWLIGDGIAHAIARYAVKEEKRVIKMWDNSKVSGTNISAKRLMHNIKHHKILVPKRIILSIGCHDILKETFNKCCYNTKELIAFLLDQGVEDILILPNINSNMLPDHSLRGKFRKWLRTDLIEMDPQILKYATSLEEISDRADPFYKDGAGNYYSNPLIYAELAYRIVKFTQSLEEANQL</sequence>
<dbReference type="AlphaFoldDB" id="A0A8J2KPV0"/>
<keyword evidence="2" id="KW-1185">Reference proteome</keyword>
<name>A0A8J2KPV0_9HEXA</name>
<proteinExistence type="predicted"/>
<accession>A0A8J2KPV0</accession>
<comment type="caution">
    <text evidence="1">The sequence shown here is derived from an EMBL/GenBank/DDBJ whole genome shotgun (WGS) entry which is preliminary data.</text>
</comment>
<protein>
    <submittedName>
        <fullName evidence="1">Uncharacterized protein</fullName>
    </submittedName>
</protein>
<dbReference type="EMBL" id="CAJVCH010177774">
    <property type="protein sequence ID" value="CAG7729401.1"/>
    <property type="molecule type" value="Genomic_DNA"/>
</dbReference>
<evidence type="ECO:0000313" key="2">
    <source>
        <dbReference type="Proteomes" id="UP000708208"/>
    </source>
</evidence>
<reference evidence="1" key="1">
    <citation type="submission" date="2021-06" db="EMBL/GenBank/DDBJ databases">
        <authorList>
            <person name="Hodson N. C."/>
            <person name="Mongue J. A."/>
            <person name="Jaron S. K."/>
        </authorList>
    </citation>
    <scope>NUCLEOTIDE SEQUENCE</scope>
</reference>
<organism evidence="1 2">
    <name type="scientific">Allacma fusca</name>
    <dbReference type="NCBI Taxonomy" id="39272"/>
    <lineage>
        <taxon>Eukaryota</taxon>
        <taxon>Metazoa</taxon>
        <taxon>Ecdysozoa</taxon>
        <taxon>Arthropoda</taxon>
        <taxon>Hexapoda</taxon>
        <taxon>Collembola</taxon>
        <taxon>Symphypleona</taxon>
        <taxon>Sminthuridae</taxon>
        <taxon>Allacma</taxon>
    </lineage>
</organism>
<dbReference type="OrthoDB" id="8290247at2759"/>
<gene>
    <name evidence="1" type="ORF">AFUS01_LOCUS18117</name>
</gene>
<dbReference type="Proteomes" id="UP000708208">
    <property type="component" value="Unassembled WGS sequence"/>
</dbReference>
<evidence type="ECO:0000313" key="1">
    <source>
        <dbReference type="EMBL" id="CAG7729401.1"/>
    </source>
</evidence>